<gene>
    <name evidence="1" type="ORF">ACE5LO_26620</name>
</gene>
<dbReference type="RefSeq" id="WP_375522940.1">
    <property type="nucleotide sequence ID" value="NZ_JBHIRY010000052.1"/>
</dbReference>
<name>A0ABV5C8U9_9BACL</name>
<sequence length="1174" mass="138534">MSNRVTRKYKDLIFKQKRKPIDAFTTLKNNESLVDIRDLLLEFDKIKIYNSYLFGKSLPTSYAELGESRSLYFVKSFEKQLNWLTLNIERFSKEINQFLILKVKFEKYFLLGDYDKATEIIEMINKKICYSLWSIENRLIIGEHQGGLEKNKEILSEINSENKNKIVAIFSDFLSRRIEKNVSVQKYIETLDKYLEKVTGSNEALIEYFNFKLNFFNYGEFNFFSEIMHTDTILSIIDRYISFISICQIILGDDRFSCYHELVLQNVLILKSSITDVQLDRLILFKIPQRIRDHDSNGKQLEPEFLSILDKYTLGDHEEALIESANFILQHPNSLQVYEIYLKSFINLGNPKEKLLKTEKESIFTEIISHMYNVYMKNEKTNESINYLKKINCVLGTNSINKMLFSFLRDSISYSNSKQTAFMFQINSHFISPKFSEVYNNIEDSLNFMENIGEYYLNSISVQFFLNYYRQLSTEKDVDDLTIVPLMRAKRYRAGINVKKGNYSKAIEIYEELINKRDLSEGYLYETIALNLYSCYLEDNLLDKALDLAIGNYLNNKYLIIRFDLNKLLVSLENNKEFEDLNTEICLVILNFVLFSIHDTKGQRKIYSSYATFLRANGFEKPTDIKETTSVYDKRELIFFLQNVCVTMIMDSSYYFDSPEEIDNERISICQWLCELDPENKDIYMNEMSAITKNSMVLKRIQEVEESKIYVDTDGIQKSIDQSFKESFDRYRQFVSFNKEELLKMKIMDLFIENGIVDLEQIVIYETGEPLSRFSKNYKFLAYKELFVDLRDLFISSNEYGLDSYLSTRIRHGTILSQLRSVFKTENLVTEKDKITGFYINNDYWYKRIGFKQQELNELFNDFSENIDKIILRVPSEWIQIKTEDRNPNGLFNFIFTDLEVYTIYQKNKEINDYQDLMKATFSDLWTRTDKNLSNIKTVLSSVLQEDLISEINELEVNLKSLFEDNSNNERIYDLYRSIATCRTNIQTEIRNVCKWFNLPEDKALKDFKIDELIDTCIEILKKLYPNNDLKYLIKTNIDKHFNGFSFPYFVDIFLILLDNIVKHSSRKVLEQNVNICVEEGEELKICITNNISDDVEEQNSILEKIEDIQSKLKESNLNNIKSEGGSGFFKIKKIINYDLRTIGTLNLYVENNYFCVGISLQTERILVNEYSYN</sequence>
<keyword evidence="2" id="KW-1185">Reference proteome</keyword>
<dbReference type="Proteomes" id="UP001580430">
    <property type="component" value="Unassembled WGS sequence"/>
</dbReference>
<accession>A0ABV5C8U9</accession>
<dbReference type="Gene3D" id="1.25.40.10">
    <property type="entry name" value="Tetratricopeptide repeat domain"/>
    <property type="match status" value="1"/>
</dbReference>
<evidence type="ECO:0000313" key="2">
    <source>
        <dbReference type="Proteomes" id="UP001580430"/>
    </source>
</evidence>
<protein>
    <submittedName>
        <fullName evidence="1">Uncharacterized protein</fullName>
    </submittedName>
</protein>
<proteinExistence type="predicted"/>
<reference evidence="1 2" key="1">
    <citation type="submission" date="2024-09" db="EMBL/GenBank/DDBJ databases">
        <title>Paenibacillus zeirhizospherea sp. nov., isolated from surface of the maize (Zea mays) roots in a horticulture field, Hungary.</title>
        <authorList>
            <person name="Marton D."/>
            <person name="Farkas M."/>
            <person name="Bedics A."/>
            <person name="Toth E."/>
            <person name="Tancsics A."/>
            <person name="Boka K."/>
            <person name="Marati G."/>
            <person name="Kriszt B."/>
            <person name="Cserhati M."/>
        </authorList>
    </citation>
    <scope>NUCLEOTIDE SEQUENCE [LARGE SCALE GENOMIC DNA]</scope>
    <source>
        <strain evidence="1 2">JCM 18446</strain>
    </source>
</reference>
<evidence type="ECO:0000313" key="1">
    <source>
        <dbReference type="EMBL" id="MFB5763938.1"/>
    </source>
</evidence>
<comment type="caution">
    <text evidence="1">The sequence shown here is derived from an EMBL/GenBank/DDBJ whole genome shotgun (WGS) entry which is preliminary data.</text>
</comment>
<dbReference type="InterPro" id="IPR011990">
    <property type="entry name" value="TPR-like_helical_dom_sf"/>
</dbReference>
<dbReference type="EMBL" id="JBHIRY010000052">
    <property type="protein sequence ID" value="MFB5763938.1"/>
    <property type="molecule type" value="Genomic_DNA"/>
</dbReference>
<organism evidence="1 2">
    <name type="scientific">Paenibacillus medicaginis</name>
    <dbReference type="NCBI Taxonomy" id="1470560"/>
    <lineage>
        <taxon>Bacteria</taxon>
        <taxon>Bacillati</taxon>
        <taxon>Bacillota</taxon>
        <taxon>Bacilli</taxon>
        <taxon>Bacillales</taxon>
        <taxon>Paenibacillaceae</taxon>
        <taxon>Paenibacillus</taxon>
    </lineage>
</organism>